<dbReference type="Pfam" id="PF00151">
    <property type="entry name" value="Lipase"/>
    <property type="match status" value="2"/>
</dbReference>
<dbReference type="GO" id="GO:0016298">
    <property type="term" value="F:lipase activity"/>
    <property type="evidence" value="ECO:0007669"/>
    <property type="project" value="InterPro"/>
</dbReference>
<evidence type="ECO:0000256" key="4">
    <source>
        <dbReference type="RuleBase" id="RU004262"/>
    </source>
</evidence>
<evidence type="ECO:0000313" key="7">
    <source>
        <dbReference type="EMBL" id="CAD7198344.1"/>
    </source>
</evidence>
<sequence length="580" mass="63629">MTERSEFKPREKPITPRLVNDSVANLNVSKQTVIVIHGFTHGFTGSGKAASVTLIRDASLFVQDVNMVVMDWGILAKGPWYEQAVNNTGKAAVALARFIEALFNEGLSPERLTIVGFSLGAQVAGLAAGKLRTATRLKRIVGAQVAGLAAGKLRTATRLKRIVVVGFILRVQRAVIMVEQLRTTTHFKRIVDKCHHFKTILCTICLTDVGFSIEPRVAGVAAGHLWGYHQSQETRLDAARPIGQRTLGPIRYQVHVNLLQTLFPGLDAARPMFHRLDAARPMFDRRPPKDRLDPEDAEFVMSIHTAGDFLAFYDPIGHADFYPNGGKSPQPTCQDDELKMICSHFMAPLLFVESIYSADAFLATRCDSWQAYRNKSCVGQEKVIMGLNTPSTARGKFYLDTNLTPPYGRNSNPSIPLNEPSMMMVSDDDEDLENIEVKKHPKPTPTDTKTGSNPDVGVFHSAATVTIGTEPFRRTWTGVHECYSGLLGHPTKTRPSPPMSYLGKTPSPSLGPDEGRSWPLLVIAQSQGGQELSLRTVASSVLLTAPSCAHCPKLGLPPLQDLLYETNRPKLPSGDLVEMS</sequence>
<dbReference type="PANTHER" id="PTHR11610">
    <property type="entry name" value="LIPASE"/>
    <property type="match status" value="1"/>
</dbReference>
<dbReference type="GO" id="GO:0017171">
    <property type="term" value="F:serine hydrolase activity"/>
    <property type="evidence" value="ECO:0007669"/>
    <property type="project" value="TreeGrafter"/>
</dbReference>
<evidence type="ECO:0000256" key="1">
    <source>
        <dbReference type="ARBA" id="ARBA00004613"/>
    </source>
</evidence>
<comment type="subcellular location">
    <subcellularLocation>
        <location evidence="1">Secreted</location>
    </subcellularLocation>
</comment>
<dbReference type="SUPFAM" id="SSF53474">
    <property type="entry name" value="alpha/beta-Hydrolases"/>
    <property type="match status" value="1"/>
</dbReference>
<feature type="domain" description="Lipase" evidence="6">
    <location>
        <begin position="24"/>
        <end position="160"/>
    </location>
</feature>
<dbReference type="GO" id="GO:0016042">
    <property type="term" value="P:lipid catabolic process"/>
    <property type="evidence" value="ECO:0007669"/>
    <property type="project" value="TreeGrafter"/>
</dbReference>
<dbReference type="EMBL" id="OA566127">
    <property type="protein sequence ID" value="CAD7198344.1"/>
    <property type="molecule type" value="Genomic_DNA"/>
</dbReference>
<feature type="region of interest" description="Disordered" evidence="5">
    <location>
        <begin position="438"/>
        <end position="457"/>
    </location>
</feature>
<dbReference type="PANTHER" id="PTHR11610:SF169">
    <property type="entry name" value="GH15759P-RELATED"/>
    <property type="match status" value="1"/>
</dbReference>
<name>A0A7R8VH19_TIMDO</name>
<evidence type="ECO:0000256" key="3">
    <source>
        <dbReference type="ARBA" id="ARBA00022525"/>
    </source>
</evidence>
<feature type="domain" description="Lipase" evidence="6">
    <location>
        <begin position="276"/>
        <end position="406"/>
    </location>
</feature>
<evidence type="ECO:0000256" key="2">
    <source>
        <dbReference type="ARBA" id="ARBA00010701"/>
    </source>
</evidence>
<dbReference type="Gene3D" id="3.40.50.1820">
    <property type="entry name" value="alpha/beta hydrolase"/>
    <property type="match status" value="2"/>
</dbReference>
<dbReference type="PRINTS" id="PR00821">
    <property type="entry name" value="TAGLIPASE"/>
</dbReference>
<keyword evidence="3" id="KW-0964">Secreted</keyword>
<accession>A0A7R8VH19</accession>
<dbReference type="InterPro" id="IPR000734">
    <property type="entry name" value="TAG_lipase"/>
</dbReference>
<protein>
    <recommendedName>
        <fullName evidence="6">Lipase domain-containing protein</fullName>
    </recommendedName>
</protein>
<dbReference type="AlphaFoldDB" id="A0A7R8VH19"/>
<dbReference type="InterPro" id="IPR029058">
    <property type="entry name" value="AB_hydrolase_fold"/>
</dbReference>
<reference evidence="7" key="1">
    <citation type="submission" date="2020-11" db="EMBL/GenBank/DDBJ databases">
        <authorList>
            <person name="Tran Van P."/>
        </authorList>
    </citation>
    <scope>NUCLEOTIDE SEQUENCE</scope>
</reference>
<proteinExistence type="inferred from homology"/>
<dbReference type="InterPro" id="IPR013818">
    <property type="entry name" value="Lipase"/>
</dbReference>
<evidence type="ECO:0000259" key="6">
    <source>
        <dbReference type="Pfam" id="PF00151"/>
    </source>
</evidence>
<organism evidence="7">
    <name type="scientific">Timema douglasi</name>
    <name type="common">Walking stick</name>
    <dbReference type="NCBI Taxonomy" id="61478"/>
    <lineage>
        <taxon>Eukaryota</taxon>
        <taxon>Metazoa</taxon>
        <taxon>Ecdysozoa</taxon>
        <taxon>Arthropoda</taxon>
        <taxon>Hexapoda</taxon>
        <taxon>Insecta</taxon>
        <taxon>Pterygota</taxon>
        <taxon>Neoptera</taxon>
        <taxon>Polyneoptera</taxon>
        <taxon>Phasmatodea</taxon>
        <taxon>Timematodea</taxon>
        <taxon>Timematoidea</taxon>
        <taxon>Timematidae</taxon>
        <taxon>Timema</taxon>
    </lineage>
</organism>
<gene>
    <name evidence="7" type="ORF">TDIB3V08_LOCUS4625</name>
</gene>
<dbReference type="GO" id="GO:0005615">
    <property type="term" value="C:extracellular space"/>
    <property type="evidence" value="ECO:0007669"/>
    <property type="project" value="TreeGrafter"/>
</dbReference>
<evidence type="ECO:0000256" key="5">
    <source>
        <dbReference type="SAM" id="MobiDB-lite"/>
    </source>
</evidence>
<comment type="similarity">
    <text evidence="2 4">Belongs to the AB hydrolase superfamily. Lipase family.</text>
</comment>